<evidence type="ECO:0000313" key="11">
    <source>
        <dbReference type="EMBL" id="KAH0881882.1"/>
    </source>
</evidence>
<comment type="caution">
    <text evidence="11">The sequence shown here is derived from an EMBL/GenBank/DDBJ whole genome shotgun (WGS) entry which is preliminary data.</text>
</comment>
<dbReference type="Pfam" id="PF22906">
    <property type="entry name" value="GULLO2-like_3rd"/>
    <property type="match status" value="3"/>
</dbReference>
<name>A0ABQ7ZNS0_BRANA</name>
<protein>
    <recommendedName>
        <fullName evidence="4">L-gulonolactone oxidase</fullName>
        <ecNumber evidence="4">1.1.3.8</ecNumber>
    </recommendedName>
</protein>
<dbReference type="InterPro" id="IPR016167">
    <property type="entry name" value="FAD-bd_PCMH_sub1"/>
</dbReference>
<dbReference type="EC" id="1.1.3.8" evidence="4"/>
<dbReference type="EMBL" id="JAGKQM010000014">
    <property type="protein sequence ID" value="KAH0881882.1"/>
    <property type="molecule type" value="Genomic_DNA"/>
</dbReference>
<dbReference type="PROSITE" id="PS51387">
    <property type="entry name" value="FAD_PCMH"/>
    <property type="match status" value="3"/>
</dbReference>
<evidence type="ECO:0000259" key="10">
    <source>
        <dbReference type="PROSITE" id="PS51387"/>
    </source>
</evidence>
<organism evidence="11 12">
    <name type="scientific">Brassica napus</name>
    <name type="common">Rape</name>
    <dbReference type="NCBI Taxonomy" id="3708"/>
    <lineage>
        <taxon>Eukaryota</taxon>
        <taxon>Viridiplantae</taxon>
        <taxon>Streptophyta</taxon>
        <taxon>Embryophyta</taxon>
        <taxon>Tracheophyta</taxon>
        <taxon>Spermatophyta</taxon>
        <taxon>Magnoliopsida</taxon>
        <taxon>eudicotyledons</taxon>
        <taxon>Gunneridae</taxon>
        <taxon>Pentapetalae</taxon>
        <taxon>rosids</taxon>
        <taxon>malvids</taxon>
        <taxon>Brassicales</taxon>
        <taxon>Brassicaceae</taxon>
        <taxon>Brassiceae</taxon>
        <taxon>Brassica</taxon>
    </lineage>
</organism>
<comment type="cofactor">
    <cofactor evidence="1">
        <name>FAD</name>
        <dbReference type="ChEBI" id="CHEBI:57692"/>
    </cofactor>
</comment>
<feature type="domain" description="FAD-binding PCMH-type" evidence="10">
    <location>
        <begin position="1256"/>
        <end position="1438"/>
    </location>
</feature>
<keyword evidence="12" id="KW-1185">Reference proteome</keyword>
<dbReference type="Pfam" id="PF04030">
    <property type="entry name" value="ALO"/>
    <property type="match status" value="3"/>
</dbReference>
<keyword evidence="5" id="KW-0060">Ascorbate biosynthesis</keyword>
<dbReference type="Proteomes" id="UP000824890">
    <property type="component" value="Unassembled WGS sequence"/>
</dbReference>
<keyword evidence="6 9" id="KW-0732">Signal</keyword>
<dbReference type="InterPro" id="IPR016166">
    <property type="entry name" value="FAD-bd_PCMH"/>
</dbReference>
<evidence type="ECO:0000313" key="12">
    <source>
        <dbReference type="Proteomes" id="UP000824890"/>
    </source>
</evidence>
<evidence type="ECO:0000256" key="5">
    <source>
        <dbReference type="ARBA" id="ARBA00022644"/>
    </source>
</evidence>
<keyword evidence="7" id="KW-0560">Oxidoreductase</keyword>
<proteinExistence type="inferred from homology"/>
<comment type="catalytic activity">
    <reaction evidence="8">
        <text>L-gulono-1,4-lactone + O2 = L-ascorbate + H2O2 + H(+)</text>
        <dbReference type="Rhea" id="RHEA:32363"/>
        <dbReference type="ChEBI" id="CHEBI:15378"/>
        <dbReference type="ChEBI" id="CHEBI:15379"/>
        <dbReference type="ChEBI" id="CHEBI:16240"/>
        <dbReference type="ChEBI" id="CHEBI:17587"/>
        <dbReference type="ChEBI" id="CHEBI:38290"/>
        <dbReference type="EC" id="1.1.3.8"/>
    </reaction>
</comment>
<dbReference type="InterPro" id="IPR036318">
    <property type="entry name" value="FAD-bd_PCMH-like_sf"/>
</dbReference>
<evidence type="ECO:0000256" key="7">
    <source>
        <dbReference type="ARBA" id="ARBA00023002"/>
    </source>
</evidence>
<evidence type="ECO:0000256" key="2">
    <source>
        <dbReference type="ARBA" id="ARBA00005147"/>
    </source>
</evidence>
<evidence type="ECO:0000256" key="6">
    <source>
        <dbReference type="ARBA" id="ARBA00022729"/>
    </source>
</evidence>
<dbReference type="PANTHER" id="PTHR13878:SF159">
    <property type="entry name" value="L-GULONOLACTONE OXIDASE 2"/>
    <property type="match status" value="1"/>
</dbReference>
<dbReference type="InterPro" id="IPR050432">
    <property type="entry name" value="FAD-linked_Oxidoreductases_BP"/>
</dbReference>
<dbReference type="PANTHER" id="PTHR13878">
    <property type="entry name" value="GULONOLACTONE OXIDASE"/>
    <property type="match status" value="1"/>
</dbReference>
<feature type="chain" id="PRO_5046105934" description="L-gulonolactone oxidase" evidence="9">
    <location>
        <begin position="21"/>
        <end position="1767"/>
    </location>
</feature>
<dbReference type="NCBIfam" id="TIGR01677">
    <property type="entry name" value="pln_FAD_oxido"/>
    <property type="match status" value="4"/>
</dbReference>
<comment type="pathway">
    <text evidence="2">Cofactor biosynthesis; L-ascorbate biosynthesis.</text>
</comment>
<comment type="similarity">
    <text evidence="3">Belongs to the oxygen-dependent FAD-linked oxidoreductase family.</text>
</comment>
<dbReference type="Gene3D" id="3.30.465.10">
    <property type="match status" value="3"/>
</dbReference>
<dbReference type="InterPro" id="IPR007173">
    <property type="entry name" value="ALO_C"/>
</dbReference>
<evidence type="ECO:0000256" key="1">
    <source>
        <dbReference type="ARBA" id="ARBA00001974"/>
    </source>
</evidence>
<dbReference type="Gene3D" id="3.30.43.10">
    <property type="entry name" value="Uridine Diphospho-n-acetylenolpyruvylglucosamine Reductase, domain 2"/>
    <property type="match status" value="1"/>
</dbReference>
<evidence type="ECO:0000256" key="8">
    <source>
        <dbReference type="ARBA" id="ARBA00048083"/>
    </source>
</evidence>
<sequence length="1767" mass="193946">MTSLMSTLLLLQCVSTLVFTTISTPPDDPVKCVSGNSDCTVTNSYGAFPDRSTCRAAEVTYPTTEAELISIVAAATKTGRKMRVTTRYSHSITKLVCVDGTDGLFISTKFLNHTVQADADAMTLTVESGVTLRQLIAEAAKIGLALPYAPYWWGLTVGGMMGTGAHGSSLWGKGSAVHDHVTEIRMVSPGSVNDGFAKVRVLSETTTPNEFNAAKVSLGVLGVISQVTFTLQPMFKRSLRYVMKNDSDFGDQAVTFGKKHEFADFIWLPSQGKVVYRMDDRVLVNTSGNGLFDILPFRSQLSAALAIIRSSEETQERFRDANGKCVGATLISSTLFASSYGLTNNGIIFTGYPVTGSQNRMMSSGSCLDSLQDGLITACPWDSRIKSEFFHQTTFSVPLTQVKSFIDDIKSLVKIERKSLCGLELYYGILMRYVTSSPAYLGKETEALDFDLTYYRAKDPLTPRIYEDFIEEIEQIALFKYNALPHWGKNRNLAFDGVIKKYKNAPAFLKVKESFDPTGLFSTEWTDQILGIKGNVTIVKDGCALEGLCICSEDAHCAPTKRYLCRPGKVYKEARVCTRVSGISVIQSVKKKSICNTFGESQTKLNQSRWYLVILLRMVFPKMLWSGVPSSVSTPPEDPVKCVSGNANCTVTNSYGAFPDRSTCRAASVAYPTTEDELVAIVAAATKTGQKMRVTTRYSHSITKLVCTDGTKGLFISTKFLNHTVQSDAKAMTLTVESGVTLRQLISEAAKVGLALPYAPYWWGLTVGGMMGTGAHGSSLWGKGSAVHDYVTEIRMVSPGSVSDGFAKVRVLSETTTPNEFNAAKVSLGVLGVVSQVTFKLQPMFKRSLTYTMRNDSDFGEQAVTFGKKHEFADFLWLPSQGKVVYRRDDRVAVNTSGNGLYDFLPFRSQLSVAIAIIRSSEETQERFRDANGKCVGATLISSTLFGTSYGLTNNGVIFTGYPVIGSQNRMMSSGSCLDSLQDGLITACAWDSRINGEFFHQTTFSVSLTQVKSFINDIKSLIKIEPKSLCGLELHYGILMRYVTSSPAYLGKETEALDFDITYYRAKDPLAPRLYEDFIEEIEQIALFKYNALPHWGKNRNLAFDGVIKKYKNVPAFLKVKESYDPTGLFSTEWTDQILGIKGNATIVKNGCALEGLCICSEDAHCAPTKGYLCRPGKVYKEARVCTRVSGINEALSNMAFRFSPSYWRIVLGLCCMFTLVHTALSTPPEDPVRCVSGNTDCSVTNSYGVFPDRSTCRAANVAYPTTEAELVSIVAAATKARRKMRVTTRYSHSIPKLACTDGTNGLFISTKFLNHTVQADAGAMTLTVESGVTLRQLITEAAKVGLALPYAPYWWGLTVGGMLGTGAHGSSLWGKGSAVHDYVTEIKIVSPGSVNDGFAKVRVLSESTTPVEFNAAKVSLGVLGVISQVTFGLQPMFKRSLKYVMKNDLDFDDQVLTLGEKHEFADFVWLPSQGKVVYRMDDRVAVNTPGNEEKQEIFRDATGKCAEATLISSTLFSTSYGLTNNGIAFTGYPVIGSQNRMMTSGSCLDSLQDGLTTACAWDSRIKGEFYHQTCFSIPLTQVKSFITDIKSLVKIDQKSLCGLELYNGILMRYVTASPAYLGKDTEAIDFDLTYYRAKDPLTPRLYEDFIEEIEQIALFKYNALPHWGKNRNVAFDGVIKKYKNAPAFLRVKESYDPDGLFSSEWTDQILGIKGNATIVKDGCALEGLCICSEDAHCAPTKGYMCRPGKVYKEARVCTRVGDINA</sequence>
<gene>
    <name evidence="11" type="ORF">HID58_057978</name>
</gene>
<dbReference type="InterPro" id="IPR055154">
    <property type="entry name" value="GULLO2-like_C"/>
</dbReference>
<feature type="signal peptide" evidence="9">
    <location>
        <begin position="1"/>
        <end position="20"/>
    </location>
</feature>
<evidence type="ECO:0000256" key="4">
    <source>
        <dbReference type="ARBA" id="ARBA00013121"/>
    </source>
</evidence>
<feature type="domain" description="FAD-binding PCMH-type" evidence="10">
    <location>
        <begin position="52"/>
        <end position="234"/>
    </location>
</feature>
<dbReference type="SUPFAM" id="SSF56176">
    <property type="entry name" value="FAD-binding/transporter-associated domain-like"/>
    <property type="match status" value="3"/>
</dbReference>
<accession>A0ABQ7ZNS0</accession>
<dbReference type="InterPro" id="IPR006094">
    <property type="entry name" value="Oxid_FAD_bind_N"/>
</dbReference>
<dbReference type="InterPro" id="IPR016169">
    <property type="entry name" value="FAD-bd_PCMH_sub2"/>
</dbReference>
<dbReference type="Pfam" id="PF01565">
    <property type="entry name" value="FAD_binding_4"/>
    <property type="match status" value="3"/>
</dbReference>
<feature type="domain" description="FAD-binding PCMH-type" evidence="10">
    <location>
        <begin position="662"/>
        <end position="844"/>
    </location>
</feature>
<reference evidence="11 12" key="1">
    <citation type="submission" date="2021-05" db="EMBL/GenBank/DDBJ databases">
        <title>Genome Assembly of Synthetic Allotetraploid Brassica napus Reveals Homoeologous Exchanges between Subgenomes.</title>
        <authorList>
            <person name="Davis J.T."/>
        </authorList>
    </citation>
    <scope>NUCLEOTIDE SEQUENCE [LARGE SCALE GENOMIC DNA]</scope>
    <source>
        <strain evidence="12">cv. Da-Ae</strain>
        <tissue evidence="11">Seedling</tissue>
    </source>
</reference>
<dbReference type="InterPro" id="IPR010030">
    <property type="entry name" value="GULO_Plant"/>
</dbReference>
<evidence type="ECO:0000256" key="3">
    <source>
        <dbReference type="ARBA" id="ARBA00005466"/>
    </source>
</evidence>
<evidence type="ECO:0000256" key="9">
    <source>
        <dbReference type="SAM" id="SignalP"/>
    </source>
</evidence>